<keyword evidence="2" id="KW-1185">Reference proteome</keyword>
<evidence type="ECO:0008006" key="3">
    <source>
        <dbReference type="Google" id="ProtNLM"/>
    </source>
</evidence>
<proteinExistence type="predicted"/>
<dbReference type="AlphaFoldDB" id="A0AAP2DIP5"/>
<dbReference type="EMBL" id="JAHESF010000007">
    <property type="protein sequence ID" value="MBT1697040.1"/>
    <property type="molecule type" value="Genomic_DNA"/>
</dbReference>
<evidence type="ECO:0000313" key="2">
    <source>
        <dbReference type="Proteomes" id="UP001319200"/>
    </source>
</evidence>
<dbReference type="Pfam" id="PF13573">
    <property type="entry name" value="SprB"/>
    <property type="match status" value="1"/>
</dbReference>
<dbReference type="Proteomes" id="UP001319200">
    <property type="component" value="Unassembled WGS sequence"/>
</dbReference>
<name>A0AAP2DIP5_9BACT</name>
<sequence length="226" mass="23469">MVELVSVQDTDCGLSEGMIEVVATGGSGIYNYNLNEGEDQPGAVFSTLAAGVYNVTARDVLGCSAAIEVTVKNKTGLNLAFETSDAGCKSAGGAIHVIPSDGVPPYLFRMSNGNTQTSDTFAGLVQGQYNITVSDATGCEVSQAIRVSSGVRFSTEVSPIIATSCAITGCHNGAQFPDLRVFSNIRANAAMIKKLTGDRTMPENGTLTQAQINAIACWVDDGAVEN</sequence>
<comment type="caution">
    <text evidence="1">The sequence shown here is derived from an EMBL/GenBank/DDBJ whole genome shotgun (WGS) entry which is preliminary data.</text>
</comment>
<accession>A0AAP2DIP5</accession>
<gene>
    <name evidence="1" type="ORF">KK083_09155</name>
</gene>
<organism evidence="1 2">
    <name type="scientific">Chryseosolibacter histidini</name>
    <dbReference type="NCBI Taxonomy" id="2782349"/>
    <lineage>
        <taxon>Bacteria</taxon>
        <taxon>Pseudomonadati</taxon>
        <taxon>Bacteroidota</taxon>
        <taxon>Cytophagia</taxon>
        <taxon>Cytophagales</taxon>
        <taxon>Chryseotaleaceae</taxon>
        <taxon>Chryseosolibacter</taxon>
    </lineage>
</organism>
<dbReference type="RefSeq" id="WP_254162716.1">
    <property type="nucleotide sequence ID" value="NZ_JAHESF010000007.1"/>
</dbReference>
<protein>
    <recommendedName>
        <fullName evidence="3">SprB repeat-containing protein</fullName>
    </recommendedName>
</protein>
<evidence type="ECO:0000313" key="1">
    <source>
        <dbReference type="EMBL" id="MBT1697040.1"/>
    </source>
</evidence>
<dbReference type="InterPro" id="IPR025667">
    <property type="entry name" value="SprB_repeat"/>
</dbReference>
<reference evidence="1 2" key="1">
    <citation type="submission" date="2021-05" db="EMBL/GenBank/DDBJ databases">
        <title>A Polyphasic approach of four new species of the genus Ohtaekwangia: Ohtaekwangia histidinii sp. nov., Ohtaekwangia cretensis sp. nov., Ohtaekwangia indiensis sp. nov., Ohtaekwangia reichenbachii sp. nov. from diverse environment.</title>
        <authorList>
            <person name="Octaviana S."/>
        </authorList>
    </citation>
    <scope>NUCLEOTIDE SEQUENCE [LARGE SCALE GENOMIC DNA]</scope>
    <source>
        <strain evidence="1 2">PWU4</strain>
    </source>
</reference>